<keyword evidence="2" id="KW-0328">Glycosyltransferase</keyword>
<protein>
    <submittedName>
        <fullName evidence="2">Glycosyltransferase</fullName>
        <ecNumber evidence="2">2.4.-.-</ecNumber>
    </submittedName>
</protein>
<evidence type="ECO:0000313" key="3">
    <source>
        <dbReference type="Proteomes" id="UP001597110"/>
    </source>
</evidence>
<evidence type="ECO:0000259" key="1">
    <source>
        <dbReference type="Pfam" id="PF00535"/>
    </source>
</evidence>
<gene>
    <name evidence="2" type="ORF">ACFQ0E_10240</name>
</gene>
<dbReference type="EMBL" id="JBHTIF010000001">
    <property type="protein sequence ID" value="MFD0725978.1"/>
    <property type="molecule type" value="Genomic_DNA"/>
</dbReference>
<keyword evidence="2" id="KW-0808">Transferase</keyword>
<dbReference type="Pfam" id="PF13692">
    <property type="entry name" value="Glyco_trans_1_4"/>
    <property type="match status" value="1"/>
</dbReference>
<dbReference type="SUPFAM" id="SSF53756">
    <property type="entry name" value="UDP-Glycosyltransferase/glycogen phosphorylase"/>
    <property type="match status" value="1"/>
</dbReference>
<proteinExistence type="predicted"/>
<dbReference type="PANTHER" id="PTHR43179">
    <property type="entry name" value="RHAMNOSYLTRANSFERASE WBBL"/>
    <property type="match status" value="1"/>
</dbReference>
<dbReference type="GO" id="GO:0016757">
    <property type="term" value="F:glycosyltransferase activity"/>
    <property type="evidence" value="ECO:0007669"/>
    <property type="project" value="UniProtKB-KW"/>
</dbReference>
<dbReference type="SUPFAM" id="SSF53448">
    <property type="entry name" value="Nucleotide-diphospho-sugar transferases"/>
    <property type="match status" value="1"/>
</dbReference>
<dbReference type="CDD" id="cd04186">
    <property type="entry name" value="GT_2_like_c"/>
    <property type="match status" value="1"/>
</dbReference>
<feature type="domain" description="Glycosyltransferase 2-like" evidence="1">
    <location>
        <begin position="75"/>
        <end position="194"/>
    </location>
</feature>
<dbReference type="Proteomes" id="UP001597110">
    <property type="component" value="Unassembled WGS sequence"/>
</dbReference>
<name>A0ABW2YGF6_9GAMM</name>
<evidence type="ECO:0000313" key="2">
    <source>
        <dbReference type="EMBL" id="MFD0725978.1"/>
    </source>
</evidence>
<dbReference type="RefSeq" id="WP_386823553.1">
    <property type="nucleotide sequence ID" value="NZ_JBHTIF010000001.1"/>
</dbReference>
<dbReference type="EC" id="2.4.-.-" evidence="2"/>
<organism evidence="2 3">
    <name type="scientific">Lysobacter brunescens</name>
    <dbReference type="NCBI Taxonomy" id="262323"/>
    <lineage>
        <taxon>Bacteria</taxon>
        <taxon>Pseudomonadati</taxon>
        <taxon>Pseudomonadota</taxon>
        <taxon>Gammaproteobacteria</taxon>
        <taxon>Lysobacterales</taxon>
        <taxon>Lysobacteraceae</taxon>
        <taxon>Lysobacter</taxon>
    </lineage>
</organism>
<sequence length="699" mass="76447">MPVSPADLRFMFLRGLGLLRRGWTSLRARGWRATWDRTRAQFHRATPLPPSQLYLPEAAPFAPFSVPTSDTPVASLVVPVYNQFAHTLACLRALAAHPPATPFEVIVVDDGSRDETGDALPRVDGVRYHRRTVNGGFIAACNDGASLARGEHLVFLNNDTVPQPGWLEALLDTFAQEPGTGLVGAQLLYPDGRLQEAGGVVFADGSGWNYGKFESPEDPRFAYLRDCDYASGAAIAIPSALFTALGGFDTRYAPAYYEDTDLAFAVRAAGHRVVYQPASRVIHVEGGTAGTDTSVGMKAYQVRNRETFAAHRADALAAHLPAHTVPTPSLLHRRQKQILVIDAQTPRPDHDSGSLRLVNLMRLLREEGAHVVFMPADRHRVEPYATQLQRMGVETWHAPFAARAPAWLREHGHRFDAVMVSRHYVASEFIPLIRAHAPQARLIFDTVDLHYLRERRGAEVAGDAALARAAERTRALELGVIAKCDATLVVSEVERTLLHTDAPSATVDILSNLHRVAGAGKPFADRHDLVFVGGFRHPPNVDAVLWFVREAFPRIRERLPDLQFHCIGSHTPPDIQALAAVPGVIIHGHVADIDPYMDGCRIAVAPLRYGAGVKGKVNLSMAHGQPVVATACAVEGMHLRDGEDVLVGDTPDAFADAVVRLYRDEALWTTLSRNGLHSVAAHFSLDAARDTVRRVFLSS</sequence>
<reference evidence="3" key="1">
    <citation type="journal article" date="2019" name="Int. J. Syst. Evol. Microbiol.">
        <title>The Global Catalogue of Microorganisms (GCM) 10K type strain sequencing project: providing services to taxonomists for standard genome sequencing and annotation.</title>
        <authorList>
            <consortium name="The Broad Institute Genomics Platform"/>
            <consortium name="The Broad Institute Genome Sequencing Center for Infectious Disease"/>
            <person name="Wu L."/>
            <person name="Ma J."/>
        </authorList>
    </citation>
    <scope>NUCLEOTIDE SEQUENCE [LARGE SCALE GENOMIC DNA]</scope>
    <source>
        <strain evidence="3">CCUG 55585</strain>
    </source>
</reference>
<dbReference type="CDD" id="cd03801">
    <property type="entry name" value="GT4_PimA-like"/>
    <property type="match status" value="1"/>
</dbReference>
<comment type="caution">
    <text evidence="2">The sequence shown here is derived from an EMBL/GenBank/DDBJ whole genome shotgun (WGS) entry which is preliminary data.</text>
</comment>
<dbReference type="Pfam" id="PF00535">
    <property type="entry name" value="Glycos_transf_2"/>
    <property type="match status" value="1"/>
</dbReference>
<accession>A0ABW2YGF6</accession>
<dbReference type="Gene3D" id="3.40.50.2000">
    <property type="entry name" value="Glycogen Phosphorylase B"/>
    <property type="match status" value="1"/>
</dbReference>
<dbReference type="InterPro" id="IPR001173">
    <property type="entry name" value="Glyco_trans_2-like"/>
</dbReference>
<dbReference type="InterPro" id="IPR029044">
    <property type="entry name" value="Nucleotide-diphossugar_trans"/>
</dbReference>
<dbReference type="Gene3D" id="3.90.550.10">
    <property type="entry name" value="Spore Coat Polysaccharide Biosynthesis Protein SpsA, Chain A"/>
    <property type="match status" value="1"/>
</dbReference>
<dbReference type="PANTHER" id="PTHR43179:SF7">
    <property type="entry name" value="RHAMNOSYLTRANSFERASE WBBL"/>
    <property type="match status" value="1"/>
</dbReference>
<keyword evidence="3" id="KW-1185">Reference proteome</keyword>